<evidence type="ECO:0000313" key="3">
    <source>
        <dbReference type="Proteomes" id="UP000608522"/>
    </source>
</evidence>
<protein>
    <recommendedName>
        <fullName evidence="4">Metallopeptidase DUF4344</fullName>
    </recommendedName>
</protein>
<evidence type="ECO:0008006" key="4">
    <source>
        <dbReference type="Google" id="ProtNLM"/>
    </source>
</evidence>
<feature type="compositionally biased region" description="Basic and acidic residues" evidence="1">
    <location>
        <begin position="216"/>
        <end position="227"/>
    </location>
</feature>
<dbReference type="Pfam" id="PF14247">
    <property type="entry name" value="DUF4344"/>
    <property type="match status" value="1"/>
</dbReference>
<feature type="region of interest" description="Disordered" evidence="1">
    <location>
        <begin position="208"/>
        <end position="227"/>
    </location>
</feature>
<proteinExistence type="predicted"/>
<dbReference type="Proteomes" id="UP000608522">
    <property type="component" value="Unassembled WGS sequence"/>
</dbReference>
<sequence>MRTLSYSRVEMSQLAYPEGNMTLRRSRTALVSALCATALLAALAACELPPPERGFVSRHEQPAEADRESADFLKRSRLVELVTADLNAYLDVPHRITVVARSCAGEGSGYDPRTRRIELCYDDLTEDRNLFEEADGRPADEPLAEVVRETLHHEAGHALIDALDLPVRDRGRAEEDAADRFAQLMLLRDPRGDHALLTAARAYDLAAAADPAPDPGDEHAPDPARAESHRCAVYGADPARHPELATPPRADCPRTWTTTRETWTAALTPLLGK</sequence>
<accession>A0ABQ3TCI5</accession>
<reference evidence="3" key="1">
    <citation type="submission" date="2023-07" db="EMBL/GenBank/DDBJ databases">
        <title>Whole genome shotgun sequence of Streptomyces spororaveus NBRC 15456.</title>
        <authorList>
            <person name="Komaki H."/>
            <person name="Tamura T."/>
        </authorList>
    </citation>
    <scope>NUCLEOTIDE SEQUENCE [LARGE SCALE GENOMIC DNA]</scope>
    <source>
        <strain evidence="3">NBRC 15456</strain>
    </source>
</reference>
<comment type="caution">
    <text evidence="2">The sequence shown here is derived from an EMBL/GenBank/DDBJ whole genome shotgun (WGS) entry which is preliminary data.</text>
</comment>
<dbReference type="EMBL" id="BNED01000005">
    <property type="protein sequence ID" value="GHI78094.1"/>
    <property type="molecule type" value="Genomic_DNA"/>
</dbReference>
<name>A0ABQ3TCI5_9ACTN</name>
<keyword evidence="3" id="KW-1185">Reference proteome</keyword>
<organism evidence="2 3">
    <name type="scientific">Streptomyces spororaveus</name>
    <dbReference type="NCBI Taxonomy" id="284039"/>
    <lineage>
        <taxon>Bacteria</taxon>
        <taxon>Bacillati</taxon>
        <taxon>Actinomycetota</taxon>
        <taxon>Actinomycetes</taxon>
        <taxon>Kitasatosporales</taxon>
        <taxon>Streptomycetaceae</taxon>
        <taxon>Streptomyces</taxon>
    </lineage>
</organism>
<evidence type="ECO:0000256" key="1">
    <source>
        <dbReference type="SAM" id="MobiDB-lite"/>
    </source>
</evidence>
<gene>
    <name evidence="2" type="ORF">Sspor_36550</name>
</gene>
<evidence type="ECO:0000313" key="2">
    <source>
        <dbReference type="EMBL" id="GHI78094.1"/>
    </source>
</evidence>
<dbReference type="InterPro" id="IPR025644">
    <property type="entry name" value="DUF4344"/>
</dbReference>